<accession>N1JC57</accession>
<sequence>MNCINAILLHSPNNLHQIDRLVITGGVDYDFYGVYKPQFPDYFPIYALNSDKLELQSKFKTLGTYQATYCSEKISHKNIIALVTQYLEPLPVSEQYNFKRKPIPEDDCMRYIQSQSTPTIKKQIDEIELKLRKKPYKSPIKLSRLLLTEACNLRYITSLAFERKIDVGGNYACFAPSAVGGVTMVMADRPVRTQDLFLGHRISLGNHLDNRLRALTWYQGHLHLFRWDLLKKIWCPLTKLIPEPRNGVLIAEFLAQNSLDLLGNSFYILHQPKSVRGKRIQNLELKGSQNPAEELVKESVPILITVHEIPFTRA</sequence>
<dbReference type="HOGENOM" id="CLU_056196_3_0_1"/>
<proteinExistence type="predicted"/>
<dbReference type="Proteomes" id="UP000015441">
    <property type="component" value="Unassembled WGS sequence"/>
</dbReference>
<protein>
    <submittedName>
        <fullName evidence="1">Putative Bgh-specific protein</fullName>
    </submittedName>
</protein>
<reference evidence="1 2" key="1">
    <citation type="journal article" date="2010" name="Science">
        <title>Genome expansion and gene loss in powdery mildew fungi reveal tradeoffs in extreme parasitism.</title>
        <authorList>
            <person name="Spanu P.D."/>
            <person name="Abbott J.C."/>
            <person name="Amselem J."/>
            <person name="Burgis T.A."/>
            <person name="Soanes D.M."/>
            <person name="Stueber K."/>
            <person name="Ver Loren van Themaat E."/>
            <person name="Brown J.K.M."/>
            <person name="Butcher S.A."/>
            <person name="Gurr S.J."/>
            <person name="Lebrun M.-H."/>
            <person name="Ridout C.J."/>
            <person name="Schulze-Lefert P."/>
            <person name="Talbot N.J."/>
            <person name="Ahmadinejad N."/>
            <person name="Ametz C."/>
            <person name="Barton G.R."/>
            <person name="Benjdia M."/>
            <person name="Bidzinski P."/>
            <person name="Bindschedler L.V."/>
            <person name="Both M."/>
            <person name="Brewer M.T."/>
            <person name="Cadle-Davidson L."/>
            <person name="Cadle-Davidson M.M."/>
            <person name="Collemare J."/>
            <person name="Cramer R."/>
            <person name="Frenkel O."/>
            <person name="Godfrey D."/>
            <person name="Harriman J."/>
            <person name="Hoede C."/>
            <person name="King B.C."/>
            <person name="Klages S."/>
            <person name="Kleemann J."/>
            <person name="Knoll D."/>
            <person name="Koti P.S."/>
            <person name="Kreplak J."/>
            <person name="Lopez-Ruiz F.J."/>
            <person name="Lu X."/>
            <person name="Maekawa T."/>
            <person name="Mahanil S."/>
            <person name="Micali C."/>
            <person name="Milgroom M.G."/>
            <person name="Montana G."/>
            <person name="Noir S."/>
            <person name="O'Connell R.J."/>
            <person name="Oberhaensli S."/>
            <person name="Parlange F."/>
            <person name="Pedersen C."/>
            <person name="Quesneville H."/>
            <person name="Reinhardt R."/>
            <person name="Rott M."/>
            <person name="Sacristan S."/>
            <person name="Schmidt S.M."/>
            <person name="Schoen M."/>
            <person name="Skamnioti P."/>
            <person name="Sommer H."/>
            <person name="Stephens A."/>
            <person name="Takahara H."/>
            <person name="Thordal-Christensen H."/>
            <person name="Vigouroux M."/>
            <person name="Wessling R."/>
            <person name="Wicker T."/>
            <person name="Panstruga R."/>
        </authorList>
    </citation>
    <scope>NUCLEOTIDE SEQUENCE [LARGE SCALE GENOMIC DNA]</scope>
    <source>
        <strain evidence="1">DH14</strain>
    </source>
</reference>
<gene>
    <name evidence="1" type="ORF">BGHDH14_bgh05323</name>
</gene>
<dbReference type="AlphaFoldDB" id="N1JC57"/>
<dbReference type="InParanoid" id="N1JC57"/>
<organism evidence="1 2">
    <name type="scientific">Blumeria graminis f. sp. hordei (strain DH14)</name>
    <name type="common">Barley powdery mildew</name>
    <name type="synonym">Oidium monilioides f. sp. hordei</name>
    <dbReference type="NCBI Taxonomy" id="546991"/>
    <lineage>
        <taxon>Eukaryota</taxon>
        <taxon>Fungi</taxon>
        <taxon>Dikarya</taxon>
        <taxon>Ascomycota</taxon>
        <taxon>Pezizomycotina</taxon>
        <taxon>Leotiomycetes</taxon>
        <taxon>Erysiphales</taxon>
        <taxon>Erysiphaceae</taxon>
        <taxon>Blumeria</taxon>
        <taxon>Blumeria hordei</taxon>
    </lineage>
</organism>
<name>N1JC57_BLUG1</name>
<evidence type="ECO:0000313" key="2">
    <source>
        <dbReference type="Proteomes" id="UP000015441"/>
    </source>
</evidence>
<dbReference type="OrthoDB" id="10296689at2759"/>
<comment type="caution">
    <text evidence="1">The sequence shown here is derived from an EMBL/GenBank/DDBJ whole genome shotgun (WGS) entry which is preliminary data.</text>
</comment>
<evidence type="ECO:0000313" key="1">
    <source>
        <dbReference type="EMBL" id="CCU78322.1"/>
    </source>
</evidence>
<keyword evidence="2" id="KW-1185">Reference proteome</keyword>
<dbReference type="EMBL" id="CAUH01003980">
    <property type="protein sequence ID" value="CCU78322.1"/>
    <property type="molecule type" value="Genomic_DNA"/>
</dbReference>